<dbReference type="NCBIfam" id="NF005992">
    <property type="entry name" value="PRK08116.1"/>
    <property type="match status" value="1"/>
</dbReference>
<dbReference type="Proteomes" id="UP000469424">
    <property type="component" value="Unassembled WGS sequence"/>
</dbReference>
<keyword evidence="3" id="KW-1185">Reference proteome</keyword>
<dbReference type="CDD" id="cd00009">
    <property type="entry name" value="AAA"/>
    <property type="match status" value="1"/>
</dbReference>
<accession>A0A6N7X559</accession>
<proteinExistence type="predicted"/>
<dbReference type="GO" id="GO:0006260">
    <property type="term" value="P:DNA replication"/>
    <property type="evidence" value="ECO:0007669"/>
    <property type="project" value="TreeGrafter"/>
</dbReference>
<dbReference type="Pfam" id="PF01695">
    <property type="entry name" value="IstB_IS21"/>
    <property type="match status" value="1"/>
</dbReference>
<dbReference type="InterPro" id="IPR002611">
    <property type="entry name" value="IstB_ATP-bd"/>
</dbReference>
<gene>
    <name evidence="2" type="ORF">FYJ65_04765</name>
</gene>
<dbReference type="SUPFAM" id="SSF52540">
    <property type="entry name" value="P-loop containing nucleoside triphosphate hydrolases"/>
    <property type="match status" value="1"/>
</dbReference>
<comment type="caution">
    <text evidence="2">The sequence shown here is derived from an EMBL/GenBank/DDBJ whole genome shotgun (WGS) entry which is preliminary data.</text>
</comment>
<dbReference type="Gene3D" id="3.40.50.300">
    <property type="entry name" value="P-loop containing nucleotide triphosphate hydrolases"/>
    <property type="match status" value="1"/>
</dbReference>
<evidence type="ECO:0000313" key="3">
    <source>
        <dbReference type="Proteomes" id="UP000469424"/>
    </source>
</evidence>
<dbReference type="PANTHER" id="PTHR30050:SF4">
    <property type="entry name" value="ATP-BINDING PROTEIN RV3427C IN INSERTION SEQUENCE-RELATED"/>
    <property type="match status" value="1"/>
</dbReference>
<feature type="domain" description="AAA+ ATPase" evidence="1">
    <location>
        <begin position="117"/>
        <end position="241"/>
    </location>
</feature>
<dbReference type="EMBL" id="VUNA01000007">
    <property type="protein sequence ID" value="MST70660.1"/>
    <property type="molecule type" value="Genomic_DNA"/>
</dbReference>
<dbReference type="SMART" id="SM00382">
    <property type="entry name" value="AAA"/>
    <property type="match status" value="1"/>
</dbReference>
<evidence type="ECO:0000259" key="1">
    <source>
        <dbReference type="SMART" id="SM00382"/>
    </source>
</evidence>
<dbReference type="InterPro" id="IPR003593">
    <property type="entry name" value="AAA+_ATPase"/>
</dbReference>
<organism evidence="2 3">
    <name type="scientific">Mogibacterium kristiansenii</name>
    <dbReference type="NCBI Taxonomy" id="2606708"/>
    <lineage>
        <taxon>Bacteria</taxon>
        <taxon>Bacillati</taxon>
        <taxon>Bacillota</taxon>
        <taxon>Clostridia</taxon>
        <taxon>Peptostreptococcales</taxon>
        <taxon>Anaerovoracaceae</taxon>
        <taxon>Mogibacterium</taxon>
    </lineage>
</organism>
<dbReference type="RefSeq" id="WP_154554223.1">
    <property type="nucleotide sequence ID" value="NZ_VUNA01000007.1"/>
</dbReference>
<dbReference type="PANTHER" id="PTHR30050">
    <property type="entry name" value="CHROMOSOMAL REPLICATION INITIATOR PROTEIN DNAA"/>
    <property type="match status" value="1"/>
</dbReference>
<reference evidence="2 3" key="1">
    <citation type="submission" date="2019-08" db="EMBL/GenBank/DDBJ databases">
        <title>In-depth cultivation of the pig gut microbiome towards novel bacterial diversity and tailored functional studies.</title>
        <authorList>
            <person name="Wylensek D."/>
            <person name="Hitch T.C.A."/>
            <person name="Clavel T."/>
        </authorList>
    </citation>
    <scope>NUCLEOTIDE SEQUENCE [LARGE SCALE GENOMIC DNA]</scope>
    <source>
        <strain evidence="2 3">WCA-MUC-591-APC-4B</strain>
    </source>
</reference>
<dbReference type="InterPro" id="IPR027417">
    <property type="entry name" value="P-loop_NTPase"/>
</dbReference>
<name>A0A6N7X559_9FIRM</name>
<protein>
    <submittedName>
        <fullName evidence="2">AAA family ATPase</fullName>
    </submittedName>
</protein>
<dbReference type="GO" id="GO:0005524">
    <property type="term" value="F:ATP binding"/>
    <property type="evidence" value="ECO:0007669"/>
    <property type="project" value="InterPro"/>
</dbReference>
<dbReference type="AlphaFoldDB" id="A0A6N7X559"/>
<evidence type="ECO:0000313" key="2">
    <source>
        <dbReference type="EMBL" id="MST70660.1"/>
    </source>
</evidence>
<sequence length="279" mass="31834">MENYKINAFTESAPESENEYLGTDGLLHCTTCGDPLECIINSLNGFKKVRCICSCMKQKRDAEEAAQRNVVIERNRLRCFGETDFLLQGCTFKESNGNEILDISKNYVKNFPYFLKTGKGLIFTGPVGTGKSHMAACIANGLLDLGYTVIMTNFATVVNKLQESFEGRQDYIKRLTRCTLLIIDDLGAERKSDYMQEQVFNVIDARYRSGKPMIITTNLTTDQLKKPVTLEQGRIYDRIIERCHPVKVEGYSVRRINLKNDFWETDRMLKGIQAEKEDL</sequence>